<feature type="region of interest" description="Disordered" evidence="1">
    <location>
        <begin position="210"/>
        <end position="250"/>
    </location>
</feature>
<protein>
    <submittedName>
        <fullName evidence="2">Phosphoglycolate phosphatase/pyrophosphatase PpaX/AHBA synthesis associated protein</fullName>
    </submittedName>
</protein>
<evidence type="ECO:0000313" key="3">
    <source>
        <dbReference type="Proteomes" id="UP000199202"/>
    </source>
</evidence>
<dbReference type="Gene3D" id="1.10.150.240">
    <property type="entry name" value="Putative phosphatase, domain 2"/>
    <property type="match status" value="1"/>
</dbReference>
<dbReference type="PANTHER" id="PTHR43434:SF1">
    <property type="entry name" value="PHOSPHOGLYCOLATE PHOSPHATASE"/>
    <property type="match status" value="1"/>
</dbReference>
<dbReference type="GO" id="GO:0006281">
    <property type="term" value="P:DNA repair"/>
    <property type="evidence" value="ECO:0007669"/>
    <property type="project" value="TreeGrafter"/>
</dbReference>
<organism evidence="2 3">
    <name type="scientific">Nonomuraea jiangxiensis</name>
    <dbReference type="NCBI Taxonomy" id="633440"/>
    <lineage>
        <taxon>Bacteria</taxon>
        <taxon>Bacillati</taxon>
        <taxon>Actinomycetota</taxon>
        <taxon>Actinomycetes</taxon>
        <taxon>Streptosporangiales</taxon>
        <taxon>Streptosporangiaceae</taxon>
        <taxon>Nonomuraea</taxon>
    </lineage>
</organism>
<dbReference type="InterPro" id="IPR023214">
    <property type="entry name" value="HAD_sf"/>
</dbReference>
<dbReference type="InterPro" id="IPR006439">
    <property type="entry name" value="HAD-SF_hydro_IA"/>
</dbReference>
<dbReference type="RefSeq" id="WP_090931963.1">
    <property type="nucleotide sequence ID" value="NZ_FNDJ01000006.1"/>
</dbReference>
<dbReference type="SFLD" id="SFLDG01129">
    <property type="entry name" value="C1.5:_HAD__Beta-PGM__Phosphata"/>
    <property type="match status" value="1"/>
</dbReference>
<reference evidence="2 3" key="1">
    <citation type="submission" date="2016-10" db="EMBL/GenBank/DDBJ databases">
        <authorList>
            <person name="de Groot N.N."/>
        </authorList>
    </citation>
    <scope>NUCLEOTIDE SEQUENCE [LARGE SCALE GENOMIC DNA]</scope>
    <source>
        <strain evidence="2 3">CGMCC 4.6533</strain>
    </source>
</reference>
<proteinExistence type="predicted"/>
<dbReference type="Pfam" id="PF13419">
    <property type="entry name" value="HAD_2"/>
    <property type="match status" value="1"/>
</dbReference>
<feature type="compositionally biased region" description="Pro residues" evidence="1">
    <location>
        <begin position="230"/>
        <end position="244"/>
    </location>
</feature>
<accession>A0A1G8MJ47</accession>
<gene>
    <name evidence="2" type="ORF">SAMN05421869_106427</name>
</gene>
<dbReference type="InterPro" id="IPR036412">
    <property type="entry name" value="HAD-like_sf"/>
</dbReference>
<dbReference type="InterPro" id="IPR023198">
    <property type="entry name" value="PGP-like_dom2"/>
</dbReference>
<dbReference type="PANTHER" id="PTHR43434">
    <property type="entry name" value="PHOSPHOGLYCOLATE PHOSPHATASE"/>
    <property type="match status" value="1"/>
</dbReference>
<dbReference type="PRINTS" id="PR00413">
    <property type="entry name" value="HADHALOGNASE"/>
</dbReference>
<name>A0A1G8MJ47_9ACTN</name>
<dbReference type="SUPFAM" id="SSF56784">
    <property type="entry name" value="HAD-like"/>
    <property type="match status" value="1"/>
</dbReference>
<dbReference type="AlphaFoldDB" id="A0A1G8MJ47"/>
<dbReference type="Proteomes" id="UP000199202">
    <property type="component" value="Unassembled WGS sequence"/>
</dbReference>
<dbReference type="EMBL" id="FNDJ01000006">
    <property type="protein sequence ID" value="SDI67922.1"/>
    <property type="molecule type" value="Genomic_DNA"/>
</dbReference>
<dbReference type="InterPro" id="IPR050155">
    <property type="entry name" value="HAD-like_hydrolase_sf"/>
</dbReference>
<feature type="compositionally biased region" description="Basic and acidic residues" evidence="1">
    <location>
        <begin position="216"/>
        <end position="229"/>
    </location>
</feature>
<dbReference type="STRING" id="633440.SAMN05421869_106427"/>
<dbReference type="NCBIfam" id="TIGR01549">
    <property type="entry name" value="HAD-SF-IA-v1"/>
    <property type="match status" value="1"/>
</dbReference>
<dbReference type="Gene3D" id="3.40.50.1000">
    <property type="entry name" value="HAD superfamily/HAD-like"/>
    <property type="match status" value="1"/>
</dbReference>
<dbReference type="OrthoDB" id="9793014at2"/>
<evidence type="ECO:0000256" key="1">
    <source>
        <dbReference type="SAM" id="MobiDB-lite"/>
    </source>
</evidence>
<keyword evidence="3" id="KW-1185">Reference proteome</keyword>
<dbReference type="GO" id="GO:0008967">
    <property type="term" value="F:phosphoglycolate phosphatase activity"/>
    <property type="evidence" value="ECO:0007669"/>
    <property type="project" value="TreeGrafter"/>
</dbReference>
<dbReference type="SFLD" id="SFLDS00003">
    <property type="entry name" value="Haloacid_Dehalogenase"/>
    <property type="match status" value="1"/>
</dbReference>
<evidence type="ECO:0000313" key="2">
    <source>
        <dbReference type="EMBL" id="SDI67922.1"/>
    </source>
</evidence>
<dbReference type="InterPro" id="IPR041492">
    <property type="entry name" value="HAD_2"/>
</dbReference>
<sequence>MTVRAVVFDLDGTLVDTMTSIPYAYVRTIRDLGGPDVSPALLIASWHIGPTPAVLAHFLGRTVTATDLKRFHAHIATAAESTRPFPGIPELLRRLRHDGMPLALYTSATRHLAGLMLARTGLTGYFPVVVTGDEVTNPKPAPDGLLETCRLLGVPASATAYVGDSDTDLRCARAAGALPIHARWSPHLDDLPAHPHAAHRPTDVLTITAAQGDPADAARADEPRHEPRPARWPSPPPRRTPAPPDRNAAG</sequence>